<dbReference type="GO" id="GO:0005737">
    <property type="term" value="C:cytoplasm"/>
    <property type="evidence" value="ECO:0007669"/>
    <property type="project" value="UniProtKB-SubCell"/>
</dbReference>
<accession>A0A1S3JLZ5</accession>
<dbReference type="InterPro" id="IPR001723">
    <property type="entry name" value="Nuclear_hrmn_rcpt"/>
</dbReference>
<keyword evidence="7" id="KW-0804">Transcription</keyword>
<dbReference type="PANTHER" id="PTHR24081:SF8">
    <property type="entry name" value="NR LBD DOMAIN-CONTAINING PROTEIN"/>
    <property type="match status" value="1"/>
</dbReference>
<dbReference type="PRINTS" id="PR00398">
    <property type="entry name" value="STRDHORMONER"/>
</dbReference>
<evidence type="ECO:0000256" key="7">
    <source>
        <dbReference type="ARBA" id="ARBA00023163"/>
    </source>
</evidence>
<dbReference type="GO" id="GO:0000122">
    <property type="term" value="P:negative regulation of transcription by RNA polymerase II"/>
    <property type="evidence" value="ECO:0007669"/>
    <property type="project" value="TreeGrafter"/>
</dbReference>
<evidence type="ECO:0000313" key="12">
    <source>
        <dbReference type="RefSeq" id="XP_013410934.1"/>
    </source>
</evidence>
<keyword evidence="8 12" id="KW-0675">Receptor</keyword>
<dbReference type="GO" id="GO:0005634">
    <property type="term" value="C:nucleus"/>
    <property type="evidence" value="ECO:0007669"/>
    <property type="project" value="UniProtKB-SubCell"/>
</dbReference>
<dbReference type="GO" id="GO:0003714">
    <property type="term" value="F:transcription corepressor activity"/>
    <property type="evidence" value="ECO:0007669"/>
    <property type="project" value="TreeGrafter"/>
</dbReference>
<dbReference type="InterPro" id="IPR035500">
    <property type="entry name" value="NHR-like_dom_sf"/>
</dbReference>
<dbReference type="RefSeq" id="XP_013410935.1">
    <property type="nucleotide sequence ID" value="XM_013555481.1"/>
</dbReference>
<organism evidence="11 12">
    <name type="scientific">Lingula anatina</name>
    <name type="common">Brachiopod</name>
    <name type="synonym">Lingula unguis</name>
    <dbReference type="NCBI Taxonomy" id="7574"/>
    <lineage>
        <taxon>Eukaryota</taxon>
        <taxon>Metazoa</taxon>
        <taxon>Spiralia</taxon>
        <taxon>Lophotrochozoa</taxon>
        <taxon>Brachiopoda</taxon>
        <taxon>Linguliformea</taxon>
        <taxon>Lingulata</taxon>
        <taxon>Lingulida</taxon>
        <taxon>Linguloidea</taxon>
        <taxon>Lingulidae</taxon>
        <taxon>Lingula</taxon>
    </lineage>
</organism>
<comment type="similarity">
    <text evidence="3">Belongs to the nuclear hormone receptor family. NR0 subfamily.</text>
</comment>
<dbReference type="Gene3D" id="1.10.565.10">
    <property type="entry name" value="Retinoid X Receptor"/>
    <property type="match status" value="1"/>
</dbReference>
<evidence type="ECO:0000256" key="5">
    <source>
        <dbReference type="ARBA" id="ARBA00022491"/>
    </source>
</evidence>
<feature type="compositionally biased region" description="Low complexity" evidence="9">
    <location>
        <begin position="296"/>
        <end position="321"/>
    </location>
</feature>
<evidence type="ECO:0000256" key="9">
    <source>
        <dbReference type="SAM" id="MobiDB-lite"/>
    </source>
</evidence>
<evidence type="ECO:0000313" key="13">
    <source>
        <dbReference type="RefSeq" id="XP_013410935.1"/>
    </source>
</evidence>
<gene>
    <name evidence="12 13" type="primary">LOC106174089</name>
</gene>
<keyword evidence="11" id="KW-1185">Reference proteome</keyword>
<sequence>MTTEATLDHLPSCPCPAHMQEPRILQNLLSGAGNIPYESQSCFNGFQATKLPTRSPHFFDFNPKYMVRQESLTPPSSLAASSKRRIYETDKNTARLNPSPKRPKLEKYPITNLGSNGSNMNEEYLVTANVQILNNQRRHEEGEEKYRMSNPLPSSKWGWGSGQKSLPLPQLMGFKGMDYYDKCILQQKGKTSLRLAHSGVRIDQETAADIQLGSERFNGFSECRSISNSPKSTPSPLGCLTPVHNGSPVSVTRNMSPSIRYYSHEIGTKCVSIPNGYSSPSPVIAQSTASFSALAEASSSDSKPPLRCSSSYSSSSRSMSPFTPPSASLPIQETEQPIDLSCKKANRKMALQQSTSGDSVEGFGDGLGLLNMPCCQVDGSILKVLLERYKKPSTCSGPVTETYRMAEVKVDTKLKPSQIPSNTPVTLAKKNLQPVSSRVSDWVTKTFQFANSLENFKRLTIRDKAGLINASWARLVLLFMSENNFQFVVTPHYNDVSDTASVASSSSSSCSSCQCGNSVNQDTPTVGRVEEIERVIQKFRNLGLNSRTFDLLRTAVLFHTGSLELTDRDHIEKIYQSVFQLLREDIGTTGPEETLKYTRLLMALPSLLSVNVRVIENLFCGQLKCSNTHLEDLLRSLLT</sequence>
<feature type="domain" description="NR LBD" evidence="10">
    <location>
        <begin position="395"/>
        <end position="639"/>
    </location>
</feature>
<dbReference type="InterPro" id="IPR000536">
    <property type="entry name" value="Nucl_hrmn_rcpt_lig-bd"/>
</dbReference>
<evidence type="ECO:0000256" key="2">
    <source>
        <dbReference type="ARBA" id="ARBA00004496"/>
    </source>
</evidence>
<evidence type="ECO:0000256" key="6">
    <source>
        <dbReference type="ARBA" id="ARBA00023015"/>
    </source>
</evidence>
<name>A0A1S3JLZ5_LINAN</name>
<dbReference type="SMART" id="SM00430">
    <property type="entry name" value="HOLI"/>
    <property type="match status" value="1"/>
</dbReference>
<evidence type="ECO:0000313" key="11">
    <source>
        <dbReference type="Proteomes" id="UP000085678"/>
    </source>
</evidence>
<feature type="region of interest" description="Disordered" evidence="9">
    <location>
        <begin position="296"/>
        <end position="330"/>
    </location>
</feature>
<dbReference type="KEGG" id="lak:106174089"/>
<comment type="subcellular location">
    <subcellularLocation>
        <location evidence="2">Cytoplasm</location>
    </subcellularLocation>
    <subcellularLocation>
        <location evidence="1">Nucleus</location>
    </subcellularLocation>
</comment>
<evidence type="ECO:0000259" key="10">
    <source>
        <dbReference type="PROSITE" id="PS51843"/>
    </source>
</evidence>
<dbReference type="OrthoDB" id="9926883at2759"/>
<dbReference type="PANTHER" id="PTHR24081">
    <property type="entry name" value="NUCLEAR RECEPTOR SUBFAMILY 0 GROUP B"/>
    <property type="match status" value="1"/>
</dbReference>
<feature type="region of interest" description="Disordered" evidence="9">
    <location>
        <begin position="71"/>
        <end position="113"/>
    </location>
</feature>
<dbReference type="RefSeq" id="XP_013410934.1">
    <property type="nucleotide sequence ID" value="XM_013555480.1"/>
</dbReference>
<dbReference type="GeneID" id="106174089"/>
<protein>
    <submittedName>
        <fullName evidence="12 13">Nuclear receptor subfamily 2 group C member 1-A</fullName>
    </submittedName>
</protein>
<reference evidence="12 13" key="1">
    <citation type="submission" date="2025-04" db="UniProtKB">
        <authorList>
            <consortium name="RefSeq"/>
        </authorList>
    </citation>
    <scope>IDENTIFICATION</scope>
    <source>
        <tissue evidence="12 13">Gonads</tissue>
    </source>
</reference>
<evidence type="ECO:0000256" key="3">
    <source>
        <dbReference type="ARBA" id="ARBA00006647"/>
    </source>
</evidence>
<dbReference type="Proteomes" id="UP000085678">
    <property type="component" value="Unplaced"/>
</dbReference>
<dbReference type="PROSITE" id="PS51843">
    <property type="entry name" value="NR_LBD"/>
    <property type="match status" value="1"/>
</dbReference>
<keyword evidence="4" id="KW-0963">Cytoplasm</keyword>
<dbReference type="AlphaFoldDB" id="A0A1S3JLZ5"/>
<evidence type="ECO:0000256" key="4">
    <source>
        <dbReference type="ARBA" id="ARBA00022490"/>
    </source>
</evidence>
<keyword evidence="5" id="KW-0678">Repressor</keyword>
<evidence type="ECO:0000256" key="8">
    <source>
        <dbReference type="ARBA" id="ARBA00023170"/>
    </source>
</evidence>
<proteinExistence type="inferred from homology"/>
<feature type="compositionally biased region" description="Low complexity" evidence="9">
    <location>
        <begin position="71"/>
        <end position="81"/>
    </location>
</feature>
<dbReference type="SUPFAM" id="SSF48508">
    <property type="entry name" value="Nuclear receptor ligand-binding domain"/>
    <property type="match status" value="1"/>
</dbReference>
<evidence type="ECO:0000256" key="1">
    <source>
        <dbReference type="ARBA" id="ARBA00004123"/>
    </source>
</evidence>
<keyword evidence="6" id="KW-0805">Transcription regulation</keyword>
<dbReference type="InterPro" id="IPR033544">
    <property type="entry name" value="NR0B1/2"/>
</dbReference>